<keyword evidence="2" id="KW-1185">Reference proteome</keyword>
<evidence type="ECO:0000313" key="1">
    <source>
        <dbReference type="EMBL" id="CAD6996643.1"/>
    </source>
</evidence>
<gene>
    <name evidence="1" type="ORF">CCAP1982_LOCUS5327</name>
</gene>
<comment type="caution">
    <text evidence="1">The sequence shown here is derived from an EMBL/GenBank/DDBJ whole genome shotgun (WGS) entry which is preliminary data.</text>
</comment>
<accession>A0A811UHG4</accession>
<evidence type="ECO:0000313" key="2">
    <source>
        <dbReference type="Proteomes" id="UP000606786"/>
    </source>
</evidence>
<organism evidence="1 2">
    <name type="scientific">Ceratitis capitata</name>
    <name type="common">Mediterranean fruit fly</name>
    <name type="synonym">Tephritis capitata</name>
    <dbReference type="NCBI Taxonomy" id="7213"/>
    <lineage>
        <taxon>Eukaryota</taxon>
        <taxon>Metazoa</taxon>
        <taxon>Ecdysozoa</taxon>
        <taxon>Arthropoda</taxon>
        <taxon>Hexapoda</taxon>
        <taxon>Insecta</taxon>
        <taxon>Pterygota</taxon>
        <taxon>Neoptera</taxon>
        <taxon>Endopterygota</taxon>
        <taxon>Diptera</taxon>
        <taxon>Brachycera</taxon>
        <taxon>Muscomorpha</taxon>
        <taxon>Tephritoidea</taxon>
        <taxon>Tephritidae</taxon>
        <taxon>Ceratitis</taxon>
        <taxon>Ceratitis</taxon>
    </lineage>
</organism>
<dbReference type="Proteomes" id="UP000606786">
    <property type="component" value="Unassembled WGS sequence"/>
</dbReference>
<proteinExistence type="predicted"/>
<sequence length="75" mass="8472">MQHEELATGILGVGYNTVAFKLSAHVTIQRAHMLTNAAQRCFHVEFYVSKSASQQNARNYQVIVWVMDASEAHQH</sequence>
<reference evidence="1" key="1">
    <citation type="submission" date="2020-11" db="EMBL/GenBank/DDBJ databases">
        <authorList>
            <person name="Whitehead M."/>
        </authorList>
    </citation>
    <scope>NUCLEOTIDE SEQUENCE</scope>
    <source>
        <strain evidence="1">EGII</strain>
    </source>
</reference>
<name>A0A811UHG4_CERCA</name>
<dbReference type="AlphaFoldDB" id="A0A811UHG4"/>
<dbReference type="EMBL" id="CAJHJT010000012">
    <property type="protein sequence ID" value="CAD6996643.1"/>
    <property type="molecule type" value="Genomic_DNA"/>
</dbReference>
<protein>
    <submittedName>
        <fullName evidence="1">(Mediterranean fruit fly) hypothetical protein</fullName>
    </submittedName>
</protein>